<dbReference type="GO" id="GO:1904680">
    <property type="term" value="F:peptide transmembrane transporter activity"/>
    <property type="evidence" value="ECO:0007669"/>
    <property type="project" value="TreeGrafter"/>
</dbReference>
<evidence type="ECO:0000259" key="2">
    <source>
        <dbReference type="Pfam" id="PF00496"/>
    </source>
</evidence>
<accession>A0A430FSC7</accession>
<dbReference type="GO" id="GO:0042597">
    <property type="term" value="C:periplasmic space"/>
    <property type="evidence" value="ECO:0007669"/>
    <property type="project" value="UniProtKB-ARBA"/>
</dbReference>
<dbReference type="RefSeq" id="WP_125962935.1">
    <property type="nucleotide sequence ID" value="NZ_QXGM01000001.1"/>
</dbReference>
<dbReference type="PROSITE" id="PS51257">
    <property type="entry name" value="PROKAR_LIPOPROTEIN"/>
    <property type="match status" value="1"/>
</dbReference>
<feature type="signal peptide" evidence="1">
    <location>
        <begin position="1"/>
        <end position="23"/>
    </location>
</feature>
<dbReference type="Gene3D" id="3.40.190.10">
    <property type="entry name" value="Periplasmic binding protein-like II"/>
    <property type="match status" value="1"/>
</dbReference>
<name>A0A430FSC7_9BIFI</name>
<keyword evidence="1" id="KW-0732">Signal</keyword>
<feature type="chain" id="PRO_5038467166" evidence="1">
    <location>
        <begin position="24"/>
        <end position="542"/>
    </location>
</feature>
<dbReference type="InterPro" id="IPR039424">
    <property type="entry name" value="SBP_5"/>
</dbReference>
<dbReference type="AlphaFoldDB" id="A0A430FSC7"/>
<dbReference type="Proteomes" id="UP000287609">
    <property type="component" value="Unassembled WGS sequence"/>
</dbReference>
<dbReference type="OrthoDB" id="9046151at2"/>
<feature type="domain" description="Solute-binding protein family 5" evidence="2">
    <location>
        <begin position="79"/>
        <end position="458"/>
    </location>
</feature>
<dbReference type="InterPro" id="IPR000914">
    <property type="entry name" value="SBP_5_dom"/>
</dbReference>
<gene>
    <name evidence="3" type="ORF">D2E26_0300</name>
</gene>
<dbReference type="EMBL" id="QXGM01000001">
    <property type="protein sequence ID" value="RSX55737.1"/>
    <property type="molecule type" value="Genomic_DNA"/>
</dbReference>
<dbReference type="SUPFAM" id="SSF53850">
    <property type="entry name" value="Periplasmic binding protein-like II"/>
    <property type="match status" value="1"/>
</dbReference>
<dbReference type="Gene3D" id="3.90.76.10">
    <property type="entry name" value="Dipeptide-binding Protein, Domain 1"/>
    <property type="match status" value="1"/>
</dbReference>
<proteinExistence type="predicted"/>
<dbReference type="GO" id="GO:0043190">
    <property type="term" value="C:ATP-binding cassette (ABC) transporter complex"/>
    <property type="evidence" value="ECO:0007669"/>
    <property type="project" value="InterPro"/>
</dbReference>
<dbReference type="InterPro" id="IPR030678">
    <property type="entry name" value="Peptide/Ni-bd"/>
</dbReference>
<evidence type="ECO:0000313" key="3">
    <source>
        <dbReference type="EMBL" id="RSX55737.1"/>
    </source>
</evidence>
<sequence>MKKKAIALAAIACSLGMMLSGCGGGSDSASSGNVITAYNSEPQNALIPGDTNESGGGRVLQLLFANLVRFDAKGDSVMEVADSITSNSDASQYTVKLKDGWKFTDGTPVTAESFTKAWSYTANAKNAQKCSSFFSMIKGYDELQDPKGLKGDEQLSGLKVENDKTFTVDMVRPDSVFPVKVGYPAFAPLPDSFYKDPKAFGEKPVSNGMYTLDKWDHQSQIVLKKNADYKGSAKVLNDGVTFKIYTSPDSAYADVQGGNLDVMDTVPASAKRQFQKDKSVIAYNKPGSVSQTFTIPSDLKHWETNTEEGVLRRQALSMAIDRQSIVDKILGGIGTVATDFTSPVIPGYSKDLQNSDNLKYNPDKAKELWAKADAISKFDGKLTFAYNADGDAQPVFDAIVNSVNRVLGNIASTNPMPTFQEFRNAVTDRSIKGAFRTGWQPDYPSMENYLYQLYDTESGNGKGSNDGDYSNPQVDDLFNRAMACTNSEEQIKLYQDAEVILLDQLPAIPLYYSNADGVAALGVKGFTMDWQNTPIYNEITKN</sequence>
<reference evidence="3 4" key="1">
    <citation type="submission" date="2018-09" db="EMBL/GenBank/DDBJ databases">
        <title>Characterization of the phylogenetic diversity of five novel species belonging to the genus Bifidobacterium.</title>
        <authorList>
            <person name="Lugli G.A."/>
            <person name="Duranti S."/>
            <person name="Milani C."/>
        </authorList>
    </citation>
    <scope>NUCLEOTIDE SEQUENCE [LARGE SCALE GENOMIC DNA]</scope>
    <source>
        <strain evidence="3 4">2036B</strain>
    </source>
</reference>
<keyword evidence="4" id="KW-1185">Reference proteome</keyword>
<organism evidence="3 4">
    <name type="scientific">Bifidobacterium dolichotidis</name>
    <dbReference type="NCBI Taxonomy" id="2306976"/>
    <lineage>
        <taxon>Bacteria</taxon>
        <taxon>Bacillati</taxon>
        <taxon>Actinomycetota</taxon>
        <taxon>Actinomycetes</taxon>
        <taxon>Bifidobacteriales</taxon>
        <taxon>Bifidobacteriaceae</taxon>
        <taxon>Bifidobacterium</taxon>
    </lineage>
</organism>
<dbReference type="PANTHER" id="PTHR30290">
    <property type="entry name" value="PERIPLASMIC BINDING COMPONENT OF ABC TRANSPORTER"/>
    <property type="match status" value="1"/>
</dbReference>
<dbReference type="GO" id="GO:0015833">
    <property type="term" value="P:peptide transport"/>
    <property type="evidence" value="ECO:0007669"/>
    <property type="project" value="TreeGrafter"/>
</dbReference>
<dbReference type="PIRSF" id="PIRSF002741">
    <property type="entry name" value="MppA"/>
    <property type="match status" value="1"/>
</dbReference>
<dbReference type="Pfam" id="PF00496">
    <property type="entry name" value="SBP_bac_5"/>
    <property type="match status" value="1"/>
</dbReference>
<comment type="caution">
    <text evidence="3">The sequence shown here is derived from an EMBL/GenBank/DDBJ whole genome shotgun (WGS) entry which is preliminary data.</text>
</comment>
<evidence type="ECO:0000256" key="1">
    <source>
        <dbReference type="SAM" id="SignalP"/>
    </source>
</evidence>
<protein>
    <submittedName>
        <fullName evidence="3">ABC transporter substrate-binding protein</fullName>
    </submittedName>
</protein>
<dbReference type="PANTHER" id="PTHR30290:SF83">
    <property type="entry name" value="ABC TRANSPORTER SUBSTRATE-BINDING PROTEIN"/>
    <property type="match status" value="1"/>
</dbReference>
<dbReference type="CDD" id="cd00995">
    <property type="entry name" value="PBP2_NikA_DppA_OppA_like"/>
    <property type="match status" value="1"/>
</dbReference>
<dbReference type="Gene3D" id="3.10.105.10">
    <property type="entry name" value="Dipeptide-binding Protein, Domain 3"/>
    <property type="match status" value="1"/>
</dbReference>
<evidence type="ECO:0000313" key="4">
    <source>
        <dbReference type="Proteomes" id="UP000287609"/>
    </source>
</evidence>